<proteinExistence type="inferred from homology"/>
<accession>A0A5N7MP00</accession>
<keyword evidence="4" id="KW-1003">Cell membrane</keyword>
<organism evidence="10 11">
    <name type="scientific">Microvirga tunisiensis</name>
    <dbReference type="NCBI Taxonomy" id="2108360"/>
    <lineage>
        <taxon>Bacteria</taxon>
        <taxon>Pseudomonadati</taxon>
        <taxon>Pseudomonadota</taxon>
        <taxon>Alphaproteobacteria</taxon>
        <taxon>Hyphomicrobiales</taxon>
        <taxon>Methylobacteriaceae</taxon>
        <taxon>Microvirga</taxon>
    </lineage>
</organism>
<evidence type="ECO:0000256" key="5">
    <source>
        <dbReference type="ARBA" id="ARBA00022692"/>
    </source>
</evidence>
<dbReference type="InterPro" id="IPR000515">
    <property type="entry name" value="MetI-like"/>
</dbReference>
<dbReference type="InterPro" id="IPR050809">
    <property type="entry name" value="UgpAE/MalFG_permease"/>
</dbReference>
<dbReference type="Proteomes" id="UP000403266">
    <property type="component" value="Unassembled WGS sequence"/>
</dbReference>
<evidence type="ECO:0000256" key="6">
    <source>
        <dbReference type="ARBA" id="ARBA00022989"/>
    </source>
</evidence>
<keyword evidence="11" id="KW-1185">Reference proteome</keyword>
<evidence type="ECO:0000256" key="4">
    <source>
        <dbReference type="ARBA" id="ARBA00022475"/>
    </source>
</evidence>
<comment type="similarity">
    <text evidence="2 8">Belongs to the binding-protein-dependent transport system permease family.</text>
</comment>
<dbReference type="PROSITE" id="PS50928">
    <property type="entry name" value="ABC_TM1"/>
    <property type="match status" value="1"/>
</dbReference>
<dbReference type="GO" id="GO:0055085">
    <property type="term" value="P:transmembrane transport"/>
    <property type="evidence" value="ECO:0007669"/>
    <property type="project" value="InterPro"/>
</dbReference>
<protein>
    <submittedName>
        <fullName evidence="10">Sugar ABC transporter permease</fullName>
    </submittedName>
</protein>
<dbReference type="PANTHER" id="PTHR43227:SF11">
    <property type="entry name" value="BLL4140 PROTEIN"/>
    <property type="match status" value="1"/>
</dbReference>
<dbReference type="Pfam" id="PF00528">
    <property type="entry name" value="BPD_transp_1"/>
    <property type="match status" value="1"/>
</dbReference>
<evidence type="ECO:0000256" key="3">
    <source>
        <dbReference type="ARBA" id="ARBA00022448"/>
    </source>
</evidence>
<dbReference type="OrthoDB" id="7939379at2"/>
<evidence type="ECO:0000313" key="10">
    <source>
        <dbReference type="EMBL" id="MPR28189.1"/>
    </source>
</evidence>
<keyword evidence="3 8" id="KW-0813">Transport</keyword>
<keyword evidence="7 8" id="KW-0472">Membrane</keyword>
<dbReference type="AlphaFoldDB" id="A0A5N7MP00"/>
<feature type="transmembrane region" description="Helical" evidence="8">
    <location>
        <begin position="177"/>
        <end position="200"/>
    </location>
</feature>
<feature type="transmembrane region" description="Helical" evidence="8">
    <location>
        <begin position="283"/>
        <end position="304"/>
    </location>
</feature>
<feature type="transmembrane region" description="Helical" evidence="8">
    <location>
        <begin position="31"/>
        <end position="51"/>
    </location>
</feature>
<dbReference type="EMBL" id="VOSK01000128">
    <property type="protein sequence ID" value="MPR28189.1"/>
    <property type="molecule type" value="Genomic_DNA"/>
</dbReference>
<evidence type="ECO:0000259" key="9">
    <source>
        <dbReference type="PROSITE" id="PS50928"/>
    </source>
</evidence>
<dbReference type="Gene3D" id="1.10.3720.10">
    <property type="entry name" value="MetI-like"/>
    <property type="match status" value="1"/>
</dbReference>
<reference evidence="10 11" key="1">
    <citation type="journal article" date="2019" name="Syst. Appl. Microbiol.">
        <title>Microvirga tunisiensis sp. nov., a root nodule symbiotic bacterium isolated from Lupinus micranthus and L. luteus grown in Northern Tunisia.</title>
        <authorList>
            <person name="Msaddak A."/>
            <person name="Rejili M."/>
            <person name="Duran D."/>
            <person name="Mars M."/>
            <person name="Palacios J.M."/>
            <person name="Ruiz-Argueso T."/>
            <person name="Rey L."/>
            <person name="Imperial J."/>
        </authorList>
    </citation>
    <scope>NUCLEOTIDE SEQUENCE [LARGE SCALE GENOMIC DNA]</scope>
    <source>
        <strain evidence="10 11">Lmie10</strain>
    </source>
</reference>
<feature type="transmembrane region" description="Helical" evidence="8">
    <location>
        <begin position="129"/>
        <end position="149"/>
    </location>
</feature>
<gene>
    <name evidence="10" type="ORF">FS320_24250</name>
</gene>
<name>A0A5N7MP00_9HYPH</name>
<comment type="caution">
    <text evidence="10">The sequence shown here is derived from an EMBL/GenBank/DDBJ whole genome shotgun (WGS) entry which is preliminary data.</text>
</comment>
<dbReference type="InterPro" id="IPR035906">
    <property type="entry name" value="MetI-like_sf"/>
</dbReference>
<dbReference type="GO" id="GO:0005886">
    <property type="term" value="C:plasma membrane"/>
    <property type="evidence" value="ECO:0007669"/>
    <property type="project" value="UniProtKB-SubCell"/>
</dbReference>
<feature type="transmembrane region" description="Helical" evidence="8">
    <location>
        <begin position="231"/>
        <end position="251"/>
    </location>
</feature>
<sequence>MATSVTGGTVRAVFQAPSWLHASSTRIGGSMAIVLLFLPPALFLFTLFVALPMGEAAWYSFYNWNGYGAPTDFVGWRNFELLFANRAFRIALTNNLLIIAVSLAIQLPLALGMAILLADRVRGTATFRLIFFLPYILAEIAAGLIWRFVYDGEYGLLAKLWELFGATPPHVLAEPDIAIYAVMVVVIWKYFGFHMMLYIAGLQQIDRSLYEAAHIDGATGWQIFRRITVPLLGSTIRLSVFFAILGSIQLFDLIMPLTKGGPSDSTQTMVTYLYTYGVTRMRIGFGSAVGVVLFLICVVFAFGYKRVLMRHD</sequence>
<dbReference type="SUPFAM" id="SSF161098">
    <property type="entry name" value="MetI-like"/>
    <property type="match status" value="1"/>
</dbReference>
<dbReference type="CDD" id="cd06261">
    <property type="entry name" value="TM_PBP2"/>
    <property type="match status" value="1"/>
</dbReference>
<feature type="domain" description="ABC transmembrane type-1" evidence="9">
    <location>
        <begin position="92"/>
        <end position="304"/>
    </location>
</feature>
<evidence type="ECO:0000256" key="1">
    <source>
        <dbReference type="ARBA" id="ARBA00004651"/>
    </source>
</evidence>
<feature type="transmembrane region" description="Helical" evidence="8">
    <location>
        <begin position="96"/>
        <end position="117"/>
    </location>
</feature>
<evidence type="ECO:0000256" key="7">
    <source>
        <dbReference type="ARBA" id="ARBA00023136"/>
    </source>
</evidence>
<keyword evidence="5 8" id="KW-0812">Transmembrane</keyword>
<evidence type="ECO:0000256" key="8">
    <source>
        <dbReference type="RuleBase" id="RU363032"/>
    </source>
</evidence>
<evidence type="ECO:0000256" key="2">
    <source>
        <dbReference type="ARBA" id="ARBA00009306"/>
    </source>
</evidence>
<evidence type="ECO:0000313" key="11">
    <source>
        <dbReference type="Proteomes" id="UP000403266"/>
    </source>
</evidence>
<dbReference type="PANTHER" id="PTHR43227">
    <property type="entry name" value="BLL4140 PROTEIN"/>
    <property type="match status" value="1"/>
</dbReference>
<keyword evidence="6 8" id="KW-1133">Transmembrane helix</keyword>
<comment type="subcellular location">
    <subcellularLocation>
        <location evidence="1 8">Cell membrane</location>
        <topology evidence="1 8">Multi-pass membrane protein</topology>
    </subcellularLocation>
</comment>